<keyword evidence="6 14" id="KW-0812">Transmembrane</keyword>
<evidence type="ECO:0000256" key="1">
    <source>
        <dbReference type="ARBA" id="ARBA00004298"/>
    </source>
</evidence>
<evidence type="ECO:0000256" key="7">
    <source>
        <dbReference type="ARBA" id="ARBA00022792"/>
    </source>
</evidence>
<evidence type="ECO:0000256" key="11">
    <source>
        <dbReference type="ARBA" id="ARBA00023136"/>
    </source>
</evidence>
<dbReference type="GO" id="GO:0005743">
    <property type="term" value="C:mitochondrial inner membrane"/>
    <property type="evidence" value="ECO:0007669"/>
    <property type="project" value="UniProtKB-SubCell"/>
</dbReference>
<dbReference type="GO" id="GO:0045271">
    <property type="term" value="C:respiratory chain complex I"/>
    <property type="evidence" value="ECO:0007669"/>
    <property type="project" value="UniProtKB-UniRule"/>
</dbReference>
<dbReference type="Pfam" id="PF06212">
    <property type="entry name" value="GRIM-19"/>
    <property type="match status" value="1"/>
</dbReference>
<evidence type="ECO:0000256" key="12">
    <source>
        <dbReference type="ARBA" id="ARBA00045908"/>
    </source>
</evidence>
<keyword evidence="9 14" id="KW-1133">Transmembrane helix</keyword>
<dbReference type="AlphaFoldDB" id="A0A1B6GM73"/>
<evidence type="ECO:0000256" key="5">
    <source>
        <dbReference type="ARBA" id="ARBA00022660"/>
    </source>
</evidence>
<evidence type="ECO:0000256" key="4">
    <source>
        <dbReference type="ARBA" id="ARBA00022448"/>
    </source>
</evidence>
<dbReference type="PANTHER" id="PTHR12966">
    <property type="entry name" value="NADH DEHYDROGENASE UBIQUINONE 1 ALPHA SUBCOMPLEX SUBUNIT 13"/>
    <property type="match status" value="1"/>
</dbReference>
<keyword evidence="10 14" id="KW-0496">Mitochondrion</keyword>
<keyword evidence="7 14" id="KW-0999">Mitochondrion inner membrane</keyword>
<keyword evidence="11 14" id="KW-0472">Membrane</keyword>
<keyword evidence="5 14" id="KW-0679">Respiratory chain</keyword>
<evidence type="ECO:0000313" key="15">
    <source>
        <dbReference type="EMBL" id="JAS54124.1"/>
    </source>
</evidence>
<evidence type="ECO:0000256" key="2">
    <source>
        <dbReference type="ARBA" id="ARBA00007312"/>
    </source>
</evidence>
<evidence type="ECO:0000313" key="16">
    <source>
        <dbReference type="EMBL" id="JAS63539.1"/>
    </source>
</evidence>
<comment type="function">
    <text evidence="14">Complex I functions in the transfer of electrons from NADH to the respiratory chain. Accessory subunit of the mitochondrial membrane respiratory chain NADH dehydrogenase (Complex I), that is believed not to be involved in catalysis.</text>
</comment>
<comment type="similarity">
    <text evidence="2 14">Belongs to the complex I NDUFA13 subunit family.</text>
</comment>
<evidence type="ECO:0000256" key="10">
    <source>
        <dbReference type="ARBA" id="ARBA00023128"/>
    </source>
</evidence>
<dbReference type="InterPro" id="IPR009346">
    <property type="entry name" value="GRIM-19"/>
</dbReference>
<feature type="transmembrane region" description="Helical" evidence="14">
    <location>
        <begin position="35"/>
        <end position="52"/>
    </location>
</feature>
<reference evidence="16" key="1">
    <citation type="submission" date="2015-11" db="EMBL/GenBank/DDBJ databases">
        <title>De novo transcriptome assembly of four potential Pierce s Disease insect vectors from Arizona vineyards.</title>
        <authorList>
            <person name="Tassone E.E."/>
        </authorList>
    </citation>
    <scope>NUCLEOTIDE SEQUENCE</scope>
</reference>
<gene>
    <name evidence="16" type="ORF">g.11480</name>
    <name evidence="15" type="ORF">g.11481</name>
</gene>
<evidence type="ECO:0000256" key="14">
    <source>
        <dbReference type="RuleBase" id="RU368034"/>
    </source>
</evidence>
<dbReference type="EMBL" id="GECZ01006230">
    <property type="protein sequence ID" value="JAS63539.1"/>
    <property type="molecule type" value="Transcribed_RNA"/>
</dbReference>
<name>A0A1B6GM73_9HEMI</name>
<evidence type="ECO:0000256" key="13">
    <source>
        <dbReference type="ARBA" id="ARBA00046797"/>
    </source>
</evidence>
<evidence type="ECO:0000256" key="3">
    <source>
        <dbReference type="ARBA" id="ARBA00018192"/>
    </source>
</evidence>
<comment type="subcellular location">
    <subcellularLocation>
        <location evidence="1 14">Mitochondrion inner membrane</location>
        <topology evidence="1 14">Single-pass membrane protein</topology>
        <orientation evidence="1 14">Matrix side</orientation>
    </subcellularLocation>
</comment>
<dbReference type="EMBL" id="GECZ01015645">
    <property type="protein sequence ID" value="JAS54124.1"/>
    <property type="molecule type" value="Transcribed_RNA"/>
</dbReference>
<sequence length="150" mass="17784">MATAARKQDMPPPGGFRPINYERIPAKTYFSGPQIFLGFIGVTAASLYLYRINYKNVMRRRIEQRSSVHAIVPLLLAERDRAFLKQLRVNRDREEELMKNVEGWETGTYYGEPIYKTVPEDTLIQPRIREWYIHNSYNDAKKRLDLRFRD</sequence>
<evidence type="ECO:0000256" key="6">
    <source>
        <dbReference type="ARBA" id="ARBA00022692"/>
    </source>
</evidence>
<evidence type="ECO:0000256" key="9">
    <source>
        <dbReference type="ARBA" id="ARBA00022989"/>
    </source>
</evidence>
<protein>
    <recommendedName>
        <fullName evidence="3 14">NADH dehydrogenase [ubiquinone] 1 alpha subcomplex subunit 13</fullName>
    </recommendedName>
</protein>
<organism evidence="16">
    <name type="scientific">Cuerna arida</name>
    <dbReference type="NCBI Taxonomy" id="1464854"/>
    <lineage>
        <taxon>Eukaryota</taxon>
        <taxon>Metazoa</taxon>
        <taxon>Ecdysozoa</taxon>
        <taxon>Arthropoda</taxon>
        <taxon>Hexapoda</taxon>
        <taxon>Insecta</taxon>
        <taxon>Pterygota</taxon>
        <taxon>Neoptera</taxon>
        <taxon>Paraneoptera</taxon>
        <taxon>Hemiptera</taxon>
        <taxon>Auchenorrhyncha</taxon>
        <taxon>Membracoidea</taxon>
        <taxon>Cicadellidae</taxon>
        <taxon>Cicadellinae</taxon>
        <taxon>Proconiini</taxon>
        <taxon>Cuerna</taxon>
    </lineage>
</organism>
<evidence type="ECO:0000256" key="8">
    <source>
        <dbReference type="ARBA" id="ARBA00022982"/>
    </source>
</evidence>
<accession>A0A1B6GM73</accession>
<keyword evidence="8 14" id="KW-0249">Electron transport</keyword>
<comment type="subunit">
    <text evidence="13">Complex I is composed of 45 different subunits. Interacts with CARD15, but not with CARD4. Interacts with STAT3, but not with STAT1, STAT2 and STAT5A. Interacts with OLFM4.</text>
</comment>
<dbReference type="PANTHER" id="PTHR12966:SF0">
    <property type="entry name" value="NADH DEHYDROGENASE [UBIQUINONE] 1 ALPHA SUBCOMPLEX SUBUNIT 13"/>
    <property type="match status" value="1"/>
</dbReference>
<proteinExistence type="inferred from homology"/>
<comment type="function">
    <text evidence="12">Accessory subunit of the mitochondrial membrane respiratory chain NADH dehydrogenase (Complex I), that is believed not to be involved in catalysis. Complex I functions in the transfer of electrons from NADH to the respiratory chain. The immediate electron acceptor for the enzyme is believed to be ubiquinone. Involved in the interferon/all-trans-retinoic acid (IFN/RA) induced cell death. This apoptotic activity is inhibited by interaction with viral IRF1. Prevents the transactivation of STAT3 target genes. May play a role in CARD15-mediated innate mucosal responses and serve to regulate intestinal epithelial cell responses to microbes.</text>
</comment>
<keyword evidence="4 14" id="KW-0813">Transport</keyword>